<feature type="domain" description="J" evidence="2">
    <location>
        <begin position="2"/>
        <end position="53"/>
    </location>
</feature>
<dbReference type="Pfam" id="PF00226">
    <property type="entry name" value="DnaJ"/>
    <property type="match status" value="1"/>
</dbReference>
<evidence type="ECO:0000259" key="2">
    <source>
        <dbReference type="PROSITE" id="PS50076"/>
    </source>
</evidence>
<proteinExistence type="predicted"/>
<dbReference type="GO" id="GO:0006260">
    <property type="term" value="P:DNA replication"/>
    <property type="evidence" value="ECO:0007669"/>
    <property type="project" value="UniProtKB-KW"/>
</dbReference>
<dbReference type="CDD" id="cd06257">
    <property type="entry name" value="DnaJ"/>
    <property type="match status" value="1"/>
</dbReference>
<dbReference type="InterPro" id="IPR001623">
    <property type="entry name" value="DnaJ_domain"/>
</dbReference>
<comment type="caution">
    <text evidence="3">The sequence shown here is derived from an EMBL/GenBank/DDBJ whole genome shotgun (WGS) entry which is preliminary data.</text>
</comment>
<keyword evidence="1" id="KW-0235">DNA replication</keyword>
<dbReference type="RefSeq" id="WP_087158550.1">
    <property type="nucleotide sequence ID" value="NZ_NFKM01000008.1"/>
</dbReference>
<dbReference type="InterPro" id="IPR036869">
    <property type="entry name" value="J_dom_sf"/>
</dbReference>
<evidence type="ECO:0000313" key="4">
    <source>
        <dbReference type="Proteomes" id="UP000195447"/>
    </source>
</evidence>
<dbReference type="EMBL" id="NFKM01000008">
    <property type="protein sequence ID" value="OUP60925.1"/>
    <property type="molecule type" value="Genomic_DNA"/>
</dbReference>
<gene>
    <name evidence="3" type="ORF">B5F14_05080</name>
</gene>
<dbReference type="Gene3D" id="1.10.287.110">
    <property type="entry name" value="DnaJ domain"/>
    <property type="match status" value="1"/>
</dbReference>
<dbReference type="SMART" id="SM00271">
    <property type="entry name" value="DnaJ"/>
    <property type="match status" value="1"/>
</dbReference>
<dbReference type="PROSITE" id="PS50076">
    <property type="entry name" value="DNAJ_2"/>
    <property type="match status" value="1"/>
</dbReference>
<evidence type="ECO:0000256" key="1">
    <source>
        <dbReference type="ARBA" id="ARBA00022705"/>
    </source>
</evidence>
<evidence type="ECO:0000313" key="3">
    <source>
        <dbReference type="EMBL" id="OUP60925.1"/>
    </source>
</evidence>
<reference evidence="4" key="1">
    <citation type="submission" date="2017-04" db="EMBL/GenBank/DDBJ databases">
        <title>Function of individual gut microbiota members based on whole genome sequencing of pure cultures obtained from chicken caecum.</title>
        <authorList>
            <person name="Medvecky M."/>
            <person name="Cejkova D."/>
            <person name="Polansky O."/>
            <person name="Karasova D."/>
            <person name="Kubasova T."/>
            <person name="Cizek A."/>
            <person name="Rychlik I."/>
        </authorList>
    </citation>
    <scope>NUCLEOTIDE SEQUENCE [LARGE SCALE GENOMIC DNA]</scope>
    <source>
        <strain evidence="4">An178</strain>
    </source>
</reference>
<dbReference type="PRINTS" id="PR00625">
    <property type="entry name" value="JDOMAIN"/>
</dbReference>
<dbReference type="AlphaFoldDB" id="A0A1Y4LWD7"/>
<protein>
    <recommendedName>
        <fullName evidence="2">J domain-containing protein</fullName>
    </recommendedName>
</protein>
<dbReference type="Proteomes" id="UP000195447">
    <property type="component" value="Unassembled WGS sequence"/>
</dbReference>
<organism evidence="3 4">
    <name type="scientific">Faecalitalea cylindroides</name>
    <dbReference type="NCBI Taxonomy" id="39483"/>
    <lineage>
        <taxon>Bacteria</taxon>
        <taxon>Bacillati</taxon>
        <taxon>Bacillota</taxon>
        <taxon>Erysipelotrichia</taxon>
        <taxon>Erysipelotrichales</taxon>
        <taxon>Erysipelotrichaceae</taxon>
        <taxon>Faecalitalea</taxon>
    </lineage>
</organism>
<sequence>MTIWTILGIEPTQNKKEIKKAYAKMAKVYHPETHPEQFEQLQEAYQKALEYAKGNPVHQEEPVKVEPETKPETHLEFDVDPIESNVPPIPRSKELFQETKETNKTDNNQYVVENIVSSLPKKIDATTLKDLFENSLVQTYKSDPIFCGKLEKALIKKTFIGTYEEFQVMLKLLDEHGFIQAKKKVQKFQNAYLVSSKQSKVYRAIFIIVVIAVSGALTLFMQNIEDDSEPDDTKQVEPLDIDTDKTMNRLNEPFLNGFTIKDGSLIDENDHVVIENIDDVIYTMSNYIVIHNDQGYLSYDTKTKTSVNLEYNDVVLVQRKEETTTYYLGLNQDGTWYLSDLQGNVLEQLAEDPSLSNDLEVIEY</sequence>
<name>A0A1Y4LWD7_9FIRM</name>
<keyword evidence="4" id="KW-1185">Reference proteome</keyword>
<accession>A0A1Y4LWD7</accession>
<dbReference type="SUPFAM" id="SSF46565">
    <property type="entry name" value="Chaperone J-domain"/>
    <property type="match status" value="1"/>
</dbReference>